<name>A0ABU5VZL0_9BACT</name>
<protein>
    <submittedName>
        <fullName evidence="2">Uncharacterized protein</fullName>
    </submittedName>
</protein>
<evidence type="ECO:0000313" key="2">
    <source>
        <dbReference type="EMBL" id="MEA9358022.1"/>
    </source>
</evidence>
<organism evidence="2 3">
    <name type="scientific">Bacteriovorax antarcticus</name>
    <dbReference type="NCBI Taxonomy" id="3088717"/>
    <lineage>
        <taxon>Bacteria</taxon>
        <taxon>Pseudomonadati</taxon>
        <taxon>Bdellovibrionota</taxon>
        <taxon>Bacteriovoracia</taxon>
        <taxon>Bacteriovoracales</taxon>
        <taxon>Bacteriovoracaceae</taxon>
        <taxon>Bacteriovorax</taxon>
    </lineage>
</organism>
<keyword evidence="1" id="KW-0732">Signal</keyword>
<keyword evidence="3" id="KW-1185">Reference proteome</keyword>
<feature type="chain" id="PRO_5047416396" evidence="1">
    <location>
        <begin position="21"/>
        <end position="177"/>
    </location>
</feature>
<comment type="caution">
    <text evidence="2">The sequence shown here is derived from an EMBL/GenBank/DDBJ whole genome shotgun (WGS) entry which is preliminary data.</text>
</comment>
<dbReference type="Proteomes" id="UP001302274">
    <property type="component" value="Unassembled WGS sequence"/>
</dbReference>
<evidence type="ECO:0000256" key="1">
    <source>
        <dbReference type="SAM" id="SignalP"/>
    </source>
</evidence>
<dbReference type="RefSeq" id="WP_323578253.1">
    <property type="nucleotide sequence ID" value="NZ_JAYGJQ010000002.1"/>
</dbReference>
<feature type="signal peptide" evidence="1">
    <location>
        <begin position="1"/>
        <end position="20"/>
    </location>
</feature>
<dbReference type="EMBL" id="JAYGJQ010000002">
    <property type="protein sequence ID" value="MEA9358022.1"/>
    <property type="molecule type" value="Genomic_DNA"/>
</dbReference>
<proteinExistence type="predicted"/>
<gene>
    <name evidence="2" type="ORF">SHI21_17450</name>
</gene>
<reference evidence="2 3" key="1">
    <citation type="submission" date="2023-11" db="EMBL/GenBank/DDBJ databases">
        <title>A Novel Polar Bacteriovorax (B. antarcticus) Isolated from the Biocrust in Antarctica.</title>
        <authorList>
            <person name="Mun W."/>
            <person name="Choi S.Y."/>
            <person name="Mitchell R.J."/>
        </authorList>
    </citation>
    <scope>NUCLEOTIDE SEQUENCE [LARGE SCALE GENOMIC DNA]</scope>
    <source>
        <strain evidence="2 3">PP10</strain>
    </source>
</reference>
<accession>A0ABU5VZL0</accession>
<evidence type="ECO:0000313" key="3">
    <source>
        <dbReference type="Proteomes" id="UP001302274"/>
    </source>
</evidence>
<sequence length="177" mass="20069">MLFFKSLLISLTIFLSVAQAADLKEIITSRELGSCQTNNLAFSAMRFYKVPLNQKYEEYDLYLRVILFFNLDGTLSLRTTVQALLGCQTTSTGEQMCSFSPIDDQWSKSTYDLKEKITIHKIGSIEFADETNTNRGFVLTFADDFTYSHLRGQEFSGGMITVNFNQNGINTTKLCKN</sequence>